<proteinExistence type="predicted"/>
<reference evidence="8 9" key="2">
    <citation type="submission" date="2023-06" db="EMBL/GenBank/DDBJ databases">
        <title>Identification and characterization of horizontal gene transfer across gut microbiota members of farm animals based on homology search.</title>
        <authorList>
            <person name="Schwarzerova J."/>
            <person name="Nykrynova M."/>
            <person name="Jureckova K."/>
            <person name="Cejkova D."/>
            <person name="Rychlik I."/>
        </authorList>
    </citation>
    <scope>NUCLEOTIDE SEQUENCE [LARGE SCALE GENOMIC DNA]</scope>
    <source>
        <strain evidence="8 9">105_WCHN</strain>
    </source>
</reference>
<protein>
    <submittedName>
        <fullName evidence="8">Rib/alpha-like domain-containing protein</fullName>
    </submittedName>
</protein>
<dbReference type="Gene3D" id="3.10.20.320">
    <property type="entry name" value="Putative peptidoglycan bound protein (lpxtg motif)"/>
    <property type="match status" value="1"/>
</dbReference>
<evidence type="ECO:0000256" key="5">
    <source>
        <dbReference type="SAM" id="MobiDB-lite"/>
    </source>
</evidence>
<keyword evidence="1" id="KW-0134">Cell wall</keyword>
<keyword evidence="6" id="KW-0472">Membrane</keyword>
<dbReference type="Pfam" id="PF00746">
    <property type="entry name" value="Gram_pos_anchor"/>
    <property type="match status" value="1"/>
</dbReference>
<dbReference type="EMBL" id="JAUDEO010000073">
    <property type="protein sequence ID" value="MDM8334644.1"/>
    <property type="molecule type" value="Genomic_DNA"/>
</dbReference>
<dbReference type="Proteomes" id="UP001529423">
    <property type="component" value="Unassembled WGS sequence"/>
</dbReference>
<feature type="transmembrane region" description="Helical" evidence="6">
    <location>
        <begin position="1634"/>
        <end position="1653"/>
    </location>
</feature>
<evidence type="ECO:0000259" key="7">
    <source>
        <dbReference type="PROSITE" id="PS50847"/>
    </source>
</evidence>
<name>A0ABT7VRI6_9LACO</name>
<feature type="compositionally biased region" description="Polar residues" evidence="5">
    <location>
        <begin position="1614"/>
        <end position="1627"/>
    </location>
</feature>
<evidence type="ECO:0000256" key="3">
    <source>
        <dbReference type="ARBA" id="ARBA00022729"/>
    </source>
</evidence>
<dbReference type="Gene3D" id="2.60.40.4300">
    <property type="match status" value="5"/>
</dbReference>
<evidence type="ECO:0000256" key="4">
    <source>
        <dbReference type="ARBA" id="ARBA00023088"/>
    </source>
</evidence>
<dbReference type="InterPro" id="IPR041495">
    <property type="entry name" value="Mub_B2"/>
</dbReference>
<feature type="region of interest" description="Disordered" evidence="5">
    <location>
        <begin position="1548"/>
        <end position="1627"/>
    </location>
</feature>
<feature type="compositionally biased region" description="Polar residues" evidence="5">
    <location>
        <begin position="1371"/>
        <end position="1398"/>
    </location>
</feature>
<gene>
    <name evidence="8" type="ORF">QUW46_08715</name>
</gene>
<dbReference type="InterPro" id="IPR044055">
    <property type="entry name" value="RibLong"/>
</dbReference>
<accession>A0ABT7VRI6</accession>
<feature type="transmembrane region" description="Helical" evidence="6">
    <location>
        <begin position="21"/>
        <end position="42"/>
    </location>
</feature>
<dbReference type="Pfam" id="PF20585">
    <property type="entry name" value="Pectate_lyase_5"/>
    <property type="match status" value="1"/>
</dbReference>
<keyword evidence="6" id="KW-1133">Transmembrane helix</keyword>
<feature type="compositionally biased region" description="Low complexity" evidence="5">
    <location>
        <begin position="1548"/>
        <end position="1566"/>
    </location>
</feature>
<feature type="compositionally biased region" description="Low complexity" evidence="5">
    <location>
        <begin position="1580"/>
        <end position="1613"/>
    </location>
</feature>
<dbReference type="InterPro" id="IPR005877">
    <property type="entry name" value="YSIRK_signal_dom"/>
</dbReference>
<reference evidence="9" key="1">
    <citation type="submission" date="2023-06" db="EMBL/GenBank/DDBJ databases">
        <title>Identification and characterization of horizontal gene transfer across gut microbiota members of farm animals based on homology search.</title>
        <authorList>
            <person name="Zeman M."/>
            <person name="Kubasova T."/>
            <person name="Jahodarova E."/>
            <person name="Nykrynova M."/>
            <person name="Rychlik I."/>
        </authorList>
    </citation>
    <scope>NUCLEOTIDE SEQUENCE [LARGE SCALE GENOMIC DNA]</scope>
    <source>
        <strain evidence="9">105_WCHN</strain>
    </source>
</reference>
<keyword evidence="3" id="KW-0732">Signal</keyword>
<evidence type="ECO:0000313" key="9">
    <source>
        <dbReference type="Proteomes" id="UP001529423"/>
    </source>
</evidence>
<dbReference type="InterPro" id="IPR019931">
    <property type="entry name" value="LPXTG_anchor"/>
</dbReference>
<feature type="compositionally biased region" description="Basic and acidic residues" evidence="5">
    <location>
        <begin position="1567"/>
        <end position="1579"/>
    </location>
</feature>
<sequence>MLSSNNWKELINKQEPKKQRFTIKKLTVGVASVLIGFTFMGASDLADDNVTTNNSQNAVTNTAVTGTNNANAQETTATTDNNANSTATASNDAATTNTLNVQQATSTNINASALQENKDENSNTESQAEVNNYTDLISALNNKNINTITLTGDINQTGSTGWDNINTNGSARQVTINGQNHSLKLSSHYLWLTASTGTNTTGWHITFENFANIQAANKTYGLLGIDTNDPGKNSVEFKNVTINASSPITSSQANYNVTLTGNNTINGTLTGNNAVAYEHDLEISGTTTADHLSSDKSTTGATIFSVSGNATIDSGAKLIINSSAKNVAGIKFSTPGQLTVQPNANVSMTLGDGQSMAVDNAKEIDLQNGSTLSVDSSMLTTGARASAPVTLDIKGNLGTVDMNIAQDATLSIHRNVTGTSDSPLLSFGPNKGTGDSTDTYNLTVNGGTLDLVDATNSGLWPTTYAGGQYKEGWPGILSMWGTSSQDHVQFNNAKLINISRTNATPRGSFLIHLDSAGSRPSSIQINSADTNYVTPITMTSADGSTHTWNIKYLSTVSQGGSWAYSFQKLINNNTDYYFHGSNYMNDSENNSVRGNNEVIVIPAHGETGYTHFSGGKYINNDGQAVSLSDGQNDASQTLNDFINKFSWWSGNVKFGSDLQEVIGTVTYVDDAGKTVANKNGQSSFTLNFQKANGLSAATLDSAINNNIPTNWKLKPGYTLPGAQTDTFNIKVPIVHATQTITPGDPGATPDNTTYKDLFTTRTRTIKVYKTDGTLDHSEKQTVTFGRTGVLNQYTGKIMEGSTGPWYVYNTTAKNLTNDKQGTWDEYSVSTYDGYNLLINGVKSDTASVPAVNTVAPDTNVTVKVTYQAVEDTNVTYQFFDDTDKKDVGTPVVVSGKPGTTQNTGLRIPAGYKLANGQNLPTTVMMPTESGAPIVIHLVHGTKPVKPGDPGVNPNDDKYKEMFTTVTRKIYQTKPNAAEQLIDTQEVHFGRNGIEDLVSGKITTDPDSTWEAGTIQDNKFIAGGSSDFASEPVEQITNYDSYVDGVKTTMVPSASALQNGQPANAADVHITYLESNQTTPIPYDPNSDQMNRYVTRTITVYQTDDATKTIKQTVHFVRGGTGKTAGVKDGKGNISWVEWTATWTVANDDNTSTGKTEGQWKEYDVPAVEGYTSTVDGNDATKVNAQNVNADTPDANVTVAYTTAYDPTDPMINPNKPADKYKNMYAHPTRTIKVVNPLTNETDTYSQVVWFGRTMTISTNPNVGVKYGDWELGKVEGNKFVADPTAPSKWAEFDAPTFTNYTPNIAKVDAQEVNATTQDMQVTITYTANGPVTPTETDAQQYEPSYRNTTVNATDHVDTGAPTFTKGDHQVSAPTGTKFSFSNGNTTMTTNDKKNSNPVTATINPTTGAITFTAPDAATEYDVAVAVTYPDASTDLAVAKVFVNKTYDPTKVDPHDPTYQDMFKTVTRTINVENPVTGNVDIHTQQVNFSCSKTIDEVTNEVLSYGAWTPAEGQWAEFDAPEFSGYTPSQAVVAAETVTADTADTTVTVTYKSNNGGNHNPGTNPQPGDHHNPGNNDHHNNGGNTNPGNNGGQPSNTNRGNGNNAGNNTETTVNSHNNAQNNKQALPQTGNTKNAAAVVGLGLASLTALFGLGGRKKKEN</sequence>
<evidence type="ECO:0000256" key="6">
    <source>
        <dbReference type="SAM" id="Phobius"/>
    </source>
</evidence>
<dbReference type="RefSeq" id="WP_289561322.1">
    <property type="nucleotide sequence ID" value="NZ_JAUDEO010000073.1"/>
</dbReference>
<feature type="domain" description="Gram-positive cocci surface proteins LPxTG" evidence="7">
    <location>
        <begin position="1625"/>
        <end position="1659"/>
    </location>
</feature>
<dbReference type="Pfam" id="PF18957">
    <property type="entry name" value="RibLong"/>
    <property type="match status" value="1"/>
</dbReference>
<dbReference type="Pfam" id="PF04650">
    <property type="entry name" value="YSIRK_signal"/>
    <property type="match status" value="1"/>
</dbReference>
<organism evidence="8 9">
    <name type="scientific">Limosilactobacillus panis</name>
    <dbReference type="NCBI Taxonomy" id="47493"/>
    <lineage>
        <taxon>Bacteria</taxon>
        <taxon>Bacillati</taxon>
        <taxon>Bacillota</taxon>
        <taxon>Bacilli</taxon>
        <taxon>Lactobacillales</taxon>
        <taxon>Lactobacillaceae</taxon>
        <taxon>Limosilactobacillus</taxon>
    </lineage>
</organism>
<dbReference type="InterPro" id="IPR046776">
    <property type="entry name" value="Pectate_lyase_5"/>
</dbReference>
<dbReference type="PROSITE" id="PS50847">
    <property type="entry name" value="GRAM_POS_ANCHORING"/>
    <property type="match status" value="1"/>
</dbReference>
<keyword evidence="9" id="KW-1185">Reference proteome</keyword>
<dbReference type="NCBIfam" id="TIGR01167">
    <property type="entry name" value="LPXTG_anchor"/>
    <property type="match status" value="1"/>
</dbReference>
<dbReference type="NCBIfam" id="TIGR01168">
    <property type="entry name" value="YSIRK_signal"/>
    <property type="match status" value="1"/>
</dbReference>
<comment type="caution">
    <text evidence="8">The sequence shown here is derived from an EMBL/GenBank/DDBJ whole genome shotgun (WGS) entry which is preliminary data.</text>
</comment>
<keyword evidence="4" id="KW-0572">Peptidoglycan-anchor</keyword>
<dbReference type="NCBIfam" id="NF038186">
    <property type="entry name" value="YPDG_rpt"/>
    <property type="match status" value="1"/>
</dbReference>
<dbReference type="Pfam" id="PF17966">
    <property type="entry name" value="Muc_B2"/>
    <property type="match status" value="4"/>
</dbReference>
<evidence type="ECO:0000313" key="8">
    <source>
        <dbReference type="EMBL" id="MDM8334644.1"/>
    </source>
</evidence>
<evidence type="ECO:0000256" key="1">
    <source>
        <dbReference type="ARBA" id="ARBA00022512"/>
    </source>
</evidence>
<keyword evidence="2" id="KW-0964">Secreted</keyword>
<feature type="region of interest" description="Disordered" evidence="5">
    <location>
        <begin position="1363"/>
        <end position="1398"/>
    </location>
</feature>
<evidence type="ECO:0000256" key="2">
    <source>
        <dbReference type="ARBA" id="ARBA00022525"/>
    </source>
</evidence>
<keyword evidence="6" id="KW-0812">Transmembrane</keyword>